<dbReference type="EMBL" id="BPLR01006097">
    <property type="protein sequence ID" value="GIY07389.1"/>
    <property type="molecule type" value="Genomic_DNA"/>
</dbReference>
<evidence type="ECO:0000313" key="4">
    <source>
        <dbReference type="Proteomes" id="UP001054945"/>
    </source>
</evidence>
<reference evidence="2 4" key="1">
    <citation type="submission" date="2021-06" db="EMBL/GenBank/DDBJ databases">
        <title>Caerostris extrusa draft genome.</title>
        <authorList>
            <person name="Kono N."/>
            <person name="Arakawa K."/>
        </authorList>
    </citation>
    <scope>NUCLEOTIDE SEQUENCE [LARGE SCALE GENOMIC DNA]</scope>
</reference>
<gene>
    <name evidence="2" type="ORF">CEXT_364871</name>
    <name evidence="3" type="ORF">CEXT_501081</name>
</gene>
<feature type="chain" id="PRO_5044714442" evidence="1">
    <location>
        <begin position="20"/>
        <end position="113"/>
    </location>
</feature>
<dbReference type="AlphaFoldDB" id="A0AAV4QGI1"/>
<dbReference type="Proteomes" id="UP001054945">
    <property type="component" value="Unassembled WGS sequence"/>
</dbReference>
<name>A0AAV4QGI1_CAEEX</name>
<keyword evidence="4" id="KW-1185">Reference proteome</keyword>
<organism evidence="2 4">
    <name type="scientific">Caerostris extrusa</name>
    <name type="common">Bark spider</name>
    <name type="synonym">Caerostris bankana</name>
    <dbReference type="NCBI Taxonomy" id="172846"/>
    <lineage>
        <taxon>Eukaryota</taxon>
        <taxon>Metazoa</taxon>
        <taxon>Ecdysozoa</taxon>
        <taxon>Arthropoda</taxon>
        <taxon>Chelicerata</taxon>
        <taxon>Arachnida</taxon>
        <taxon>Araneae</taxon>
        <taxon>Araneomorphae</taxon>
        <taxon>Entelegynae</taxon>
        <taxon>Araneoidea</taxon>
        <taxon>Araneidae</taxon>
        <taxon>Caerostris</taxon>
    </lineage>
</organism>
<comment type="caution">
    <text evidence="2">The sequence shown here is derived from an EMBL/GenBank/DDBJ whole genome shotgun (WGS) entry which is preliminary data.</text>
</comment>
<feature type="signal peptide" evidence="1">
    <location>
        <begin position="1"/>
        <end position="19"/>
    </location>
</feature>
<dbReference type="EMBL" id="BPLR01018920">
    <property type="protein sequence ID" value="GIZ03216.1"/>
    <property type="molecule type" value="Genomic_DNA"/>
</dbReference>
<accession>A0AAV4QGI1</accession>
<proteinExistence type="predicted"/>
<keyword evidence="1" id="KW-0732">Signal</keyword>
<evidence type="ECO:0000313" key="2">
    <source>
        <dbReference type="EMBL" id="GIY07389.1"/>
    </source>
</evidence>
<protein>
    <submittedName>
        <fullName evidence="2">Uncharacterized protein</fullName>
    </submittedName>
</protein>
<evidence type="ECO:0000313" key="3">
    <source>
        <dbReference type="EMBL" id="GIZ03216.1"/>
    </source>
</evidence>
<sequence>MVFSSLLIALMAFLKVASSSSNSSFPAEGKGNWGSFENLNVAGTCKECQVKKALVTKVLASFATDEQMADGATESTCVYVNLATPMVSETNAPAPHTLTPHIVVELHFLIQTL</sequence>
<evidence type="ECO:0000256" key="1">
    <source>
        <dbReference type="SAM" id="SignalP"/>
    </source>
</evidence>